<sequence>MYDNSLYFSGDIVPDQVTTASDATPLADSGTGVSGISNEYSKGDHQHPLKVSTELSSKDAATGEEGVANTYARSDPTHHVNLSNGVPKKRYCHWNS</sequence>
<comment type="caution">
    <text evidence="2">The sequence shown here is derived from an EMBL/GenBank/DDBJ whole genome shotgun (WGS) entry which is preliminary data.</text>
</comment>
<feature type="non-terminal residue" evidence="2">
    <location>
        <position position="96"/>
    </location>
</feature>
<proteinExistence type="predicted"/>
<dbReference type="EMBL" id="SNRW01001582">
    <property type="protein sequence ID" value="KAA6395828.1"/>
    <property type="molecule type" value="Genomic_DNA"/>
</dbReference>
<name>A0A5J4WM12_9EUKA</name>
<reference evidence="2 3" key="1">
    <citation type="submission" date="2019-03" db="EMBL/GenBank/DDBJ databases">
        <title>Single cell metagenomics reveals metabolic interactions within the superorganism composed of flagellate Streblomastix strix and complex community of Bacteroidetes bacteria on its surface.</title>
        <authorList>
            <person name="Treitli S.C."/>
            <person name="Kolisko M."/>
            <person name="Husnik F."/>
            <person name="Keeling P."/>
            <person name="Hampl V."/>
        </authorList>
    </citation>
    <scope>NUCLEOTIDE SEQUENCE [LARGE SCALE GENOMIC DNA]</scope>
    <source>
        <strain evidence="2">ST1C</strain>
    </source>
</reference>
<accession>A0A5J4WM12</accession>
<evidence type="ECO:0000313" key="3">
    <source>
        <dbReference type="Proteomes" id="UP000324800"/>
    </source>
</evidence>
<organism evidence="2 3">
    <name type="scientific">Streblomastix strix</name>
    <dbReference type="NCBI Taxonomy" id="222440"/>
    <lineage>
        <taxon>Eukaryota</taxon>
        <taxon>Metamonada</taxon>
        <taxon>Preaxostyla</taxon>
        <taxon>Oxymonadida</taxon>
        <taxon>Streblomastigidae</taxon>
        <taxon>Streblomastix</taxon>
    </lineage>
</organism>
<protein>
    <submittedName>
        <fullName evidence="2">Uncharacterized protein</fullName>
    </submittedName>
</protein>
<feature type="region of interest" description="Disordered" evidence="1">
    <location>
        <begin position="21"/>
        <end position="49"/>
    </location>
</feature>
<evidence type="ECO:0000256" key="1">
    <source>
        <dbReference type="SAM" id="MobiDB-lite"/>
    </source>
</evidence>
<evidence type="ECO:0000313" key="2">
    <source>
        <dbReference type="EMBL" id="KAA6395828.1"/>
    </source>
</evidence>
<dbReference type="Proteomes" id="UP000324800">
    <property type="component" value="Unassembled WGS sequence"/>
</dbReference>
<gene>
    <name evidence="2" type="ORF">EZS28_008644</name>
</gene>
<dbReference type="AlphaFoldDB" id="A0A5J4WM12"/>